<comment type="caution">
    <text evidence="2">The sequence shown here is derived from an EMBL/GenBank/DDBJ whole genome shotgun (WGS) entry which is preliminary data.</text>
</comment>
<organism evidence="2 3">
    <name type="scientific">Streptomyces yaizuensis</name>
    <dbReference type="NCBI Taxonomy" id="2989713"/>
    <lineage>
        <taxon>Bacteria</taxon>
        <taxon>Bacillati</taxon>
        <taxon>Actinomycetota</taxon>
        <taxon>Actinomycetes</taxon>
        <taxon>Kitasatosporales</taxon>
        <taxon>Streptomycetaceae</taxon>
        <taxon>Streptomyces</taxon>
    </lineage>
</organism>
<dbReference type="Proteomes" id="UP001291653">
    <property type="component" value="Unassembled WGS sequence"/>
</dbReference>
<feature type="region of interest" description="Disordered" evidence="1">
    <location>
        <begin position="84"/>
        <end position="159"/>
    </location>
</feature>
<evidence type="ECO:0000313" key="2">
    <source>
        <dbReference type="EMBL" id="GLF97249.1"/>
    </source>
</evidence>
<accession>A0ABQ5P3R9</accession>
<feature type="compositionally biased region" description="Low complexity" evidence="1">
    <location>
        <begin position="102"/>
        <end position="112"/>
    </location>
</feature>
<reference evidence="2 3" key="1">
    <citation type="submission" date="2022-10" db="EMBL/GenBank/DDBJ databases">
        <title>Draft genome sequence of Streptomyces sp. YSPA8.</title>
        <authorList>
            <person name="Moriuchi R."/>
            <person name="Dohra H."/>
            <person name="Yamamura H."/>
            <person name="Kodani S."/>
        </authorList>
    </citation>
    <scope>NUCLEOTIDE SEQUENCE [LARGE SCALE GENOMIC DNA]</scope>
    <source>
        <strain evidence="2 3">YSPA8</strain>
    </source>
</reference>
<evidence type="ECO:0000313" key="3">
    <source>
        <dbReference type="Proteomes" id="UP001291653"/>
    </source>
</evidence>
<feature type="region of interest" description="Disordered" evidence="1">
    <location>
        <begin position="193"/>
        <end position="217"/>
    </location>
</feature>
<evidence type="ECO:0000256" key="1">
    <source>
        <dbReference type="SAM" id="MobiDB-lite"/>
    </source>
</evidence>
<feature type="region of interest" description="Disordered" evidence="1">
    <location>
        <begin position="1"/>
        <end position="45"/>
    </location>
</feature>
<dbReference type="EMBL" id="BSBI01000010">
    <property type="protein sequence ID" value="GLF97249.1"/>
    <property type="molecule type" value="Genomic_DNA"/>
</dbReference>
<dbReference type="RefSeq" id="WP_323449258.1">
    <property type="nucleotide sequence ID" value="NZ_BSBI01000010.1"/>
</dbReference>
<sequence>MTPREDREEDRRESRWEDWWEDRRESRWEGRREGHEEGHQDALREGLVVRDAATRAVGRVMGHVGGRVQLRPLRGGREWDALPEDLSPVAEAAADGPGGTEPPGRAPAGPAPAERRAVPVPHTAALPHTALLDSGPPPDRPPGSGNGVPALLGGVTVHPDVWAASRARAGARRSRDRAERLRRGILSAIRALPGPEGAASEETVLPATGAGEPCPAP</sequence>
<gene>
    <name evidence="2" type="ORF">SYYSPA8_23150</name>
</gene>
<keyword evidence="3" id="KW-1185">Reference proteome</keyword>
<name>A0ABQ5P3R9_9ACTN</name>
<proteinExistence type="predicted"/>
<protein>
    <submittedName>
        <fullName evidence="2">Uncharacterized protein</fullName>
    </submittedName>
</protein>